<dbReference type="Pfam" id="PF17288">
    <property type="entry name" value="Terminase_3C"/>
    <property type="match status" value="1"/>
</dbReference>
<dbReference type="PANTHER" id="PTHR39184:SF1">
    <property type="entry name" value="PBSX PHAGE TERMINASE LARGE SUBUNIT"/>
    <property type="match status" value="1"/>
</dbReference>
<protein>
    <submittedName>
        <fullName evidence="3">Phage terminase, large subunit, PBSX family</fullName>
    </submittedName>
</protein>
<evidence type="ECO:0000259" key="1">
    <source>
        <dbReference type="Pfam" id="PF04466"/>
    </source>
</evidence>
<evidence type="ECO:0000259" key="2">
    <source>
        <dbReference type="Pfam" id="PF17288"/>
    </source>
</evidence>
<dbReference type="InterPro" id="IPR035412">
    <property type="entry name" value="Terminase_L_N"/>
</dbReference>
<dbReference type="EMBL" id="FNID01000012">
    <property type="protein sequence ID" value="SDN14871.1"/>
    <property type="molecule type" value="Genomic_DNA"/>
</dbReference>
<reference evidence="3 4" key="1">
    <citation type="submission" date="2016-10" db="EMBL/GenBank/DDBJ databases">
        <authorList>
            <person name="de Groot N.N."/>
        </authorList>
    </citation>
    <scope>NUCLEOTIDE SEQUENCE [LARGE SCALE GENOMIC DNA]</scope>
    <source>
        <strain evidence="3 4">CGMCC 1.5012</strain>
    </source>
</reference>
<dbReference type="Gene3D" id="3.30.420.280">
    <property type="match status" value="1"/>
</dbReference>
<feature type="domain" description="Phage terminase large subunit C-terminal" evidence="2">
    <location>
        <begin position="270"/>
        <end position="413"/>
    </location>
</feature>
<dbReference type="NCBIfam" id="TIGR01547">
    <property type="entry name" value="phage_term_2"/>
    <property type="match status" value="1"/>
</dbReference>
<name>A0A1G9Z2A8_9FIRM</name>
<proteinExistence type="predicted"/>
<dbReference type="STRING" id="258515.SAMN05192585_11249"/>
<dbReference type="AlphaFoldDB" id="A0A1G9Z2A8"/>
<dbReference type="Pfam" id="PF04466">
    <property type="entry name" value="Terminase_3"/>
    <property type="match status" value="1"/>
</dbReference>
<dbReference type="InterPro" id="IPR027417">
    <property type="entry name" value="P-loop_NTPase"/>
</dbReference>
<evidence type="ECO:0000313" key="3">
    <source>
        <dbReference type="EMBL" id="SDN14871.1"/>
    </source>
</evidence>
<evidence type="ECO:0000313" key="4">
    <source>
        <dbReference type="Proteomes" id="UP000199182"/>
    </source>
</evidence>
<keyword evidence="4" id="KW-1185">Reference proteome</keyword>
<dbReference type="Gene3D" id="3.40.50.300">
    <property type="entry name" value="P-loop containing nucleotide triphosphate hydrolases"/>
    <property type="match status" value="1"/>
</dbReference>
<dbReference type="Proteomes" id="UP000199182">
    <property type="component" value="Unassembled WGS sequence"/>
</dbReference>
<dbReference type="InterPro" id="IPR035413">
    <property type="entry name" value="Terminase_L_C"/>
</dbReference>
<dbReference type="InterPro" id="IPR052380">
    <property type="entry name" value="Viral_DNA_packaging_terminase"/>
</dbReference>
<dbReference type="PANTHER" id="PTHR39184">
    <property type="match status" value="1"/>
</dbReference>
<sequence>MTISQRVIAVSSVKLTELIAPSFYTIHRDVKALGHTHYWLKGGRGSTKSSFVSIEIIMGMMTDPQANAVCMRKVGLYLKESVYEQLVWAIEKLGVSHLWEERLSPLGLIYRPTGQRILFRGADKPKKIKSTKVSKGYIKYLWYEELDEFDGMEEVRTINQSLIRGGDSFVVFYSYNPPKSARSWVNAEVIEQRPDRLIHQSTYLSVPPQWLGQQFYIEAEHLKATKPEAYEHEYLGKVTGTGGEVFINLQIQEISDEEIKAFDHIKRGLDFGYAVDPLHYTVCHHNKGKRRLYIFGEIHKVALSTTEAVRLIKAENRLNQRITADSEEPRTIATMKAEGLYIVPAKKGPDSVEHGIKYLQDLEAIIIDPVRCPNTAREFSGYEYEPDKDGGFKADYPDKDNHSIDAVRYAIEDEIIRRGVRLG</sequence>
<dbReference type="InterPro" id="IPR006437">
    <property type="entry name" value="Phage_terminase_lsu"/>
</dbReference>
<accession>A0A1G9Z2A8</accession>
<gene>
    <name evidence="3" type="ORF">SAMN05192585_11249</name>
</gene>
<organism evidence="3 4">
    <name type="scientific">Acetanaerobacterium elongatum</name>
    <dbReference type="NCBI Taxonomy" id="258515"/>
    <lineage>
        <taxon>Bacteria</taxon>
        <taxon>Bacillati</taxon>
        <taxon>Bacillota</taxon>
        <taxon>Clostridia</taxon>
        <taxon>Eubacteriales</taxon>
        <taxon>Oscillospiraceae</taxon>
        <taxon>Acetanaerobacterium</taxon>
    </lineage>
</organism>
<feature type="domain" description="Phage terminase large subunit N-terminal" evidence="1">
    <location>
        <begin position="36"/>
        <end position="237"/>
    </location>
</feature>